<gene>
    <name evidence="9" type="ORF">Y958_18495</name>
</gene>
<evidence type="ECO:0000256" key="7">
    <source>
        <dbReference type="ARBA" id="ARBA00023270"/>
    </source>
</evidence>
<evidence type="ECO:0000256" key="8">
    <source>
        <dbReference type="ARBA" id="ARBA00023277"/>
    </source>
</evidence>
<comment type="subunit">
    <text evidence="4">Homotrimer.</text>
</comment>
<evidence type="ECO:0000313" key="10">
    <source>
        <dbReference type="Proteomes" id="UP000197153"/>
    </source>
</evidence>
<dbReference type="SUPFAM" id="SSF51569">
    <property type="entry name" value="Aldolase"/>
    <property type="match status" value="1"/>
</dbReference>
<protein>
    <recommendedName>
        <fullName evidence="5">2-dehydro-3-deoxy-phosphogluconate aldolase</fullName>
        <ecNumber evidence="5">4.1.2.14</ecNumber>
    </recommendedName>
</protein>
<dbReference type="AlphaFoldDB" id="A0A248JXF5"/>
<keyword evidence="7" id="KW-0704">Schiff base</keyword>
<evidence type="ECO:0000256" key="5">
    <source>
        <dbReference type="ARBA" id="ARBA00013063"/>
    </source>
</evidence>
<dbReference type="RefSeq" id="WP_088873428.1">
    <property type="nucleotide sequence ID" value="NZ_CP022111.1"/>
</dbReference>
<dbReference type="GO" id="GO:0008675">
    <property type="term" value="F:2-dehydro-3-deoxy-phosphogluconate aldolase activity"/>
    <property type="evidence" value="ECO:0007669"/>
    <property type="project" value="UniProtKB-EC"/>
</dbReference>
<dbReference type="InterPro" id="IPR031337">
    <property type="entry name" value="KDPG/KHG_AS_1"/>
</dbReference>
<dbReference type="InterPro" id="IPR031338">
    <property type="entry name" value="KDPG/KHG_AS_2"/>
</dbReference>
<dbReference type="NCBIfam" id="NF004325">
    <property type="entry name" value="PRK05718.1"/>
    <property type="match status" value="1"/>
</dbReference>
<comment type="similarity">
    <text evidence="3">Belongs to the KHG/KDPG aldolase family.</text>
</comment>
<dbReference type="EC" id="4.1.2.14" evidence="5"/>
<evidence type="ECO:0000256" key="3">
    <source>
        <dbReference type="ARBA" id="ARBA00006906"/>
    </source>
</evidence>
<evidence type="ECO:0000256" key="2">
    <source>
        <dbReference type="ARBA" id="ARBA00004736"/>
    </source>
</evidence>
<dbReference type="InterPro" id="IPR013785">
    <property type="entry name" value="Aldolase_TIM"/>
</dbReference>
<evidence type="ECO:0000256" key="6">
    <source>
        <dbReference type="ARBA" id="ARBA00023239"/>
    </source>
</evidence>
<dbReference type="PROSITE" id="PS00160">
    <property type="entry name" value="ALDOLASE_KDPG_KHG_2"/>
    <property type="match status" value="1"/>
</dbReference>
<dbReference type="PANTHER" id="PTHR30246">
    <property type="entry name" value="2-KETO-3-DEOXY-6-PHOSPHOGLUCONATE ALDOLASE"/>
    <property type="match status" value="1"/>
</dbReference>
<dbReference type="Pfam" id="PF01081">
    <property type="entry name" value="Aldolase"/>
    <property type="match status" value="1"/>
</dbReference>
<dbReference type="KEGG" id="nao:Y958_18495"/>
<organism evidence="9 10">
    <name type="scientific">Nitrospirillum viridazoti CBAmc</name>
    <dbReference type="NCBI Taxonomy" id="1441467"/>
    <lineage>
        <taxon>Bacteria</taxon>
        <taxon>Pseudomonadati</taxon>
        <taxon>Pseudomonadota</taxon>
        <taxon>Alphaproteobacteria</taxon>
        <taxon>Rhodospirillales</taxon>
        <taxon>Azospirillaceae</taxon>
        <taxon>Nitrospirillum</taxon>
        <taxon>Nitrospirillum viridazoti</taxon>
    </lineage>
</organism>
<reference evidence="9 10" key="1">
    <citation type="submission" date="2017-06" db="EMBL/GenBank/DDBJ databases">
        <title>Complete genome sequence of Nitrospirillum amazonense strain CBAmC, an endophytic nitrogen-fixing and plant growth-promoting bacterium, isolated from sugarcane.</title>
        <authorList>
            <person name="Schwab S."/>
            <person name="dos Santos Teixeira K.R."/>
            <person name="Simoes Araujo J.L."/>
            <person name="Soares Vidal M."/>
            <person name="Borges de Freitas H.R."/>
            <person name="Rivello Crivelaro A.L."/>
            <person name="Bueno de Camargo Nunes A."/>
            <person name="dos Santos C.M."/>
            <person name="Palmeira da Silva Rosa D."/>
            <person name="da Silva Padilha D."/>
            <person name="da Silva E."/>
            <person name="Araujo Terra L."/>
            <person name="Soares Mendes V."/>
            <person name="Farinelli L."/>
            <person name="Magalhaes Cruz L."/>
            <person name="Baldani J.I."/>
        </authorList>
    </citation>
    <scope>NUCLEOTIDE SEQUENCE [LARGE SCALE GENOMIC DNA]</scope>
    <source>
        <strain evidence="9 10">CBAmC</strain>
    </source>
</reference>
<keyword evidence="8" id="KW-0119">Carbohydrate metabolism</keyword>
<keyword evidence="10" id="KW-1185">Reference proteome</keyword>
<dbReference type="NCBIfam" id="TIGR01182">
    <property type="entry name" value="eda"/>
    <property type="match status" value="1"/>
</dbReference>
<dbReference type="PROSITE" id="PS00159">
    <property type="entry name" value="ALDOLASE_KDPG_KHG_1"/>
    <property type="match status" value="1"/>
</dbReference>
<proteinExistence type="inferred from homology"/>
<dbReference type="Gene3D" id="3.20.20.70">
    <property type="entry name" value="Aldolase class I"/>
    <property type="match status" value="1"/>
</dbReference>
<evidence type="ECO:0000256" key="1">
    <source>
        <dbReference type="ARBA" id="ARBA00000654"/>
    </source>
</evidence>
<comment type="catalytic activity">
    <reaction evidence="1">
        <text>2-dehydro-3-deoxy-6-phospho-D-gluconate = D-glyceraldehyde 3-phosphate + pyruvate</text>
        <dbReference type="Rhea" id="RHEA:17089"/>
        <dbReference type="ChEBI" id="CHEBI:15361"/>
        <dbReference type="ChEBI" id="CHEBI:57569"/>
        <dbReference type="ChEBI" id="CHEBI:59776"/>
        <dbReference type="EC" id="4.1.2.14"/>
    </reaction>
</comment>
<evidence type="ECO:0000313" key="9">
    <source>
        <dbReference type="EMBL" id="ASG22884.1"/>
    </source>
</evidence>
<dbReference type="CDD" id="cd00452">
    <property type="entry name" value="KDPG_aldolase"/>
    <property type="match status" value="1"/>
</dbReference>
<sequence length="213" mass="21736">MSSQSKYGVGEILALGPVVPVLIIEKVEDALPLAEALVEGGVRVLEVTLRTEAALAAIEIIAAKVPDAVVGAGTVVTPDQVGRVQDAGSQFIVSPGCYPALLDEVLAKGVPFLPGTATPSEVMALQARGLRHVKLFPAEAVGGLKLIKSLASPLPGVTFCPTGGITVKTAPDYLAQPNVACVGGSWLTPADLVAAKDWAGITKLAREASALRG</sequence>
<dbReference type="EMBL" id="CP022111">
    <property type="protein sequence ID" value="ASG22884.1"/>
    <property type="molecule type" value="Genomic_DNA"/>
</dbReference>
<evidence type="ECO:0000256" key="4">
    <source>
        <dbReference type="ARBA" id="ARBA00011233"/>
    </source>
</evidence>
<comment type="pathway">
    <text evidence="2">Carbohydrate acid metabolism; 2-dehydro-3-deoxy-D-gluconate degradation; D-glyceraldehyde 3-phosphate and pyruvate from 2-dehydro-3-deoxy-D-gluconate: step 2/2.</text>
</comment>
<name>A0A248JXF5_9PROT</name>
<dbReference type="InterPro" id="IPR000887">
    <property type="entry name" value="Aldlse_KDPG_KHG"/>
</dbReference>
<accession>A0A248JXF5</accession>
<keyword evidence="6 9" id="KW-0456">Lyase</keyword>
<dbReference type="Proteomes" id="UP000197153">
    <property type="component" value="Chromosome 2"/>
</dbReference>
<dbReference type="PANTHER" id="PTHR30246:SF1">
    <property type="entry name" value="2-DEHYDRO-3-DEOXY-6-PHOSPHOGALACTONATE ALDOLASE-RELATED"/>
    <property type="match status" value="1"/>
</dbReference>